<dbReference type="InterPro" id="IPR033116">
    <property type="entry name" value="TRYPSIN_SER"/>
</dbReference>
<dbReference type="SMART" id="SM00020">
    <property type="entry name" value="Tryp_SPc"/>
    <property type="match status" value="1"/>
</dbReference>
<dbReference type="Pfam" id="PF00089">
    <property type="entry name" value="Trypsin"/>
    <property type="match status" value="1"/>
</dbReference>
<evidence type="ECO:0000313" key="7">
    <source>
        <dbReference type="RefSeq" id="XP_022253771.1"/>
    </source>
</evidence>
<feature type="domain" description="Peptidase S1" evidence="5">
    <location>
        <begin position="96"/>
        <end position="335"/>
    </location>
</feature>
<dbReference type="PRINTS" id="PR00722">
    <property type="entry name" value="CHYMOTRYPSIN"/>
</dbReference>
<dbReference type="Gene3D" id="4.10.400.10">
    <property type="entry name" value="Low-density Lipoprotein Receptor"/>
    <property type="match status" value="1"/>
</dbReference>
<keyword evidence="2 3" id="KW-1015">Disulfide bond</keyword>
<evidence type="ECO:0000256" key="2">
    <source>
        <dbReference type="ARBA" id="ARBA00023157"/>
    </source>
</evidence>
<keyword evidence="4" id="KW-0645">Protease</keyword>
<protein>
    <submittedName>
        <fullName evidence="7">Plasma kallikrein-like</fullName>
    </submittedName>
</protein>
<evidence type="ECO:0000313" key="6">
    <source>
        <dbReference type="Proteomes" id="UP000694941"/>
    </source>
</evidence>
<dbReference type="Proteomes" id="UP000694941">
    <property type="component" value="Unplaced"/>
</dbReference>
<dbReference type="SUPFAM" id="SSF57424">
    <property type="entry name" value="LDL receptor-like module"/>
    <property type="match status" value="1"/>
</dbReference>
<dbReference type="PROSITE" id="PS00135">
    <property type="entry name" value="TRYPSIN_SER"/>
    <property type="match status" value="1"/>
</dbReference>
<evidence type="ECO:0000259" key="5">
    <source>
        <dbReference type="PROSITE" id="PS50240"/>
    </source>
</evidence>
<reference evidence="7" key="1">
    <citation type="submission" date="2025-08" db="UniProtKB">
        <authorList>
            <consortium name="RefSeq"/>
        </authorList>
    </citation>
    <scope>IDENTIFICATION</scope>
    <source>
        <tissue evidence="7">Muscle</tissue>
    </source>
</reference>
<sequence>MLSTSTKVLIRFKSTGAGNGNNGFRLYFEHTAPPVECDRDQVSCHHHSKCVTKEFVCNGVDDCGDGTDEENCGQGPFVDMPCGKPDISPALGNERIVGGREAIPGSWPWQVSLRVWDLEPFGHACGGAIINRQWLITAGHCFRRYPKRKSWRVHVGKYSKLIHDSTEQIRYVDAIYSHPDFKGLEPWNKARDVAAVKLNAPIEFTPFVQPVCLPKPNLDIPPGTVCHVTGWGIARGTGSELILKQAAVPVIPRRKCQEWYGPDYRIDENVICAGFPDGGHGACNGDSGGPLVTKIDGTWQLVGIVSTGGVCAYAEQPGIYTAVASQVPWILHTINEDMLHFFV</sequence>
<dbReference type="PROSITE" id="PS00134">
    <property type="entry name" value="TRYPSIN_HIS"/>
    <property type="match status" value="1"/>
</dbReference>
<dbReference type="Pfam" id="PF00057">
    <property type="entry name" value="Ldl_recept_a"/>
    <property type="match status" value="1"/>
</dbReference>
<feature type="disulfide bond" evidence="3">
    <location>
        <begin position="57"/>
        <end position="72"/>
    </location>
</feature>
<dbReference type="InterPro" id="IPR001254">
    <property type="entry name" value="Trypsin_dom"/>
</dbReference>
<keyword evidence="1" id="KW-0353">Hemolymph clotting</keyword>
<dbReference type="CDD" id="cd00190">
    <property type="entry name" value="Tryp_SPc"/>
    <property type="match status" value="1"/>
</dbReference>
<accession>A0ABM1TD15</accession>
<dbReference type="PANTHER" id="PTHR24252">
    <property type="entry name" value="ACROSIN-RELATED"/>
    <property type="match status" value="1"/>
</dbReference>
<keyword evidence="6" id="KW-1185">Reference proteome</keyword>
<dbReference type="InterPro" id="IPR023415">
    <property type="entry name" value="LDLR_class-A_CS"/>
</dbReference>
<name>A0ABM1TD15_LIMPO</name>
<keyword evidence="4" id="KW-0378">Hydrolase</keyword>
<dbReference type="InterPro" id="IPR018114">
    <property type="entry name" value="TRYPSIN_HIS"/>
</dbReference>
<dbReference type="GeneID" id="106468865"/>
<dbReference type="CDD" id="cd00112">
    <property type="entry name" value="LDLa"/>
    <property type="match status" value="1"/>
</dbReference>
<comment type="caution">
    <text evidence="3">Lacks conserved residue(s) required for the propagation of feature annotation.</text>
</comment>
<dbReference type="SMART" id="SM00192">
    <property type="entry name" value="LDLa"/>
    <property type="match status" value="1"/>
</dbReference>
<gene>
    <name evidence="7" type="primary">LOC106468865</name>
</gene>
<dbReference type="PROSITE" id="PS50240">
    <property type="entry name" value="TRYPSIN_DOM"/>
    <property type="match status" value="1"/>
</dbReference>
<organism evidence="6 7">
    <name type="scientific">Limulus polyphemus</name>
    <name type="common">Atlantic horseshoe crab</name>
    <dbReference type="NCBI Taxonomy" id="6850"/>
    <lineage>
        <taxon>Eukaryota</taxon>
        <taxon>Metazoa</taxon>
        <taxon>Ecdysozoa</taxon>
        <taxon>Arthropoda</taxon>
        <taxon>Chelicerata</taxon>
        <taxon>Merostomata</taxon>
        <taxon>Xiphosura</taxon>
        <taxon>Limulidae</taxon>
        <taxon>Limulus</taxon>
    </lineage>
</organism>
<dbReference type="InterPro" id="IPR001314">
    <property type="entry name" value="Peptidase_S1A"/>
</dbReference>
<dbReference type="PROSITE" id="PS50068">
    <property type="entry name" value="LDLRA_2"/>
    <property type="match status" value="1"/>
</dbReference>
<dbReference type="InterPro" id="IPR009003">
    <property type="entry name" value="Peptidase_S1_PA"/>
</dbReference>
<dbReference type="InterPro" id="IPR002172">
    <property type="entry name" value="LDrepeatLR_classA_rpt"/>
</dbReference>
<evidence type="ECO:0000256" key="3">
    <source>
        <dbReference type="PROSITE-ProRule" id="PRU00124"/>
    </source>
</evidence>
<dbReference type="SUPFAM" id="SSF50494">
    <property type="entry name" value="Trypsin-like serine proteases"/>
    <property type="match status" value="1"/>
</dbReference>
<dbReference type="InterPro" id="IPR036055">
    <property type="entry name" value="LDL_receptor-like_sf"/>
</dbReference>
<evidence type="ECO:0000256" key="4">
    <source>
        <dbReference type="RuleBase" id="RU363034"/>
    </source>
</evidence>
<dbReference type="Gene3D" id="2.40.10.10">
    <property type="entry name" value="Trypsin-like serine proteases"/>
    <property type="match status" value="1"/>
</dbReference>
<dbReference type="PROSITE" id="PS01209">
    <property type="entry name" value="LDLRA_1"/>
    <property type="match status" value="1"/>
</dbReference>
<dbReference type="InterPro" id="IPR043504">
    <property type="entry name" value="Peptidase_S1_PA_chymotrypsin"/>
</dbReference>
<dbReference type="RefSeq" id="XP_022253771.1">
    <property type="nucleotide sequence ID" value="XM_022398063.1"/>
</dbReference>
<evidence type="ECO:0000256" key="1">
    <source>
        <dbReference type="ARBA" id="ARBA00022820"/>
    </source>
</evidence>
<dbReference type="PANTHER" id="PTHR24252:SF7">
    <property type="entry name" value="HYALIN"/>
    <property type="match status" value="1"/>
</dbReference>
<proteinExistence type="predicted"/>
<keyword evidence="4" id="KW-0720">Serine protease</keyword>